<dbReference type="InterPro" id="IPR027417">
    <property type="entry name" value="P-loop_NTPase"/>
</dbReference>
<accession>A0ABZ2PIH3</accession>
<dbReference type="EMBL" id="CP147846">
    <property type="protein sequence ID" value="WXG66908.1"/>
    <property type="molecule type" value="Genomic_DNA"/>
</dbReference>
<evidence type="ECO:0000313" key="2">
    <source>
        <dbReference type="Proteomes" id="UP001432000"/>
    </source>
</evidence>
<keyword evidence="2" id="KW-1185">Reference proteome</keyword>
<name>A0ABZ2PIH3_9NOCA</name>
<proteinExistence type="predicted"/>
<dbReference type="Proteomes" id="UP001432000">
    <property type="component" value="Chromosome"/>
</dbReference>
<sequence length="117" mass="13052">MNVIAGASFAYAAGRFTMVLDGIVGPWMLQHFRYHAPDIDVHYVVLRPDRDITLARAQARTVPHALVDEQPIITMWHQFASMGSYESHVLDTSTDDAHRSIERAAGVVASNMFRLNG</sequence>
<evidence type="ECO:0008006" key="3">
    <source>
        <dbReference type="Google" id="ProtNLM"/>
    </source>
</evidence>
<dbReference type="RefSeq" id="WP_338886346.1">
    <property type="nucleotide sequence ID" value="NZ_CP147846.1"/>
</dbReference>
<protein>
    <recommendedName>
        <fullName evidence="3">Shikimate kinase</fullName>
    </recommendedName>
</protein>
<evidence type="ECO:0000313" key="1">
    <source>
        <dbReference type="EMBL" id="WXG66908.1"/>
    </source>
</evidence>
<organism evidence="1 2">
    <name type="scientific">Rhodococcus sovatensis</name>
    <dbReference type="NCBI Taxonomy" id="1805840"/>
    <lineage>
        <taxon>Bacteria</taxon>
        <taxon>Bacillati</taxon>
        <taxon>Actinomycetota</taxon>
        <taxon>Actinomycetes</taxon>
        <taxon>Mycobacteriales</taxon>
        <taxon>Nocardiaceae</taxon>
        <taxon>Rhodococcus</taxon>
    </lineage>
</organism>
<gene>
    <name evidence="1" type="ORF">WDS16_16720</name>
</gene>
<dbReference type="Gene3D" id="3.40.50.300">
    <property type="entry name" value="P-loop containing nucleotide triphosphate hydrolases"/>
    <property type="match status" value="1"/>
</dbReference>
<reference evidence="1 2" key="1">
    <citation type="submission" date="2024-03" db="EMBL/GenBank/DDBJ databases">
        <title>Natural products discovery in diverse microorganisms through a two-stage MS feature dereplication strategy.</title>
        <authorList>
            <person name="Zhang R."/>
        </authorList>
    </citation>
    <scope>NUCLEOTIDE SEQUENCE [LARGE SCALE GENOMIC DNA]</scope>
    <source>
        <strain evidence="1 2">18930</strain>
    </source>
</reference>